<dbReference type="Proteomes" id="UP001148737">
    <property type="component" value="Unassembled WGS sequence"/>
</dbReference>
<reference evidence="1" key="1">
    <citation type="submission" date="2022-07" db="EMBL/GenBank/DDBJ databases">
        <title>Genome Sequence of Lecanicillium saksenae.</title>
        <authorList>
            <person name="Buettner E."/>
        </authorList>
    </citation>
    <scope>NUCLEOTIDE SEQUENCE</scope>
    <source>
        <strain evidence="1">VT-O1</strain>
    </source>
</reference>
<name>A0ACC1R2Y0_9HYPO</name>
<organism evidence="1 2">
    <name type="scientific">Lecanicillium saksenae</name>
    <dbReference type="NCBI Taxonomy" id="468837"/>
    <lineage>
        <taxon>Eukaryota</taxon>
        <taxon>Fungi</taxon>
        <taxon>Dikarya</taxon>
        <taxon>Ascomycota</taxon>
        <taxon>Pezizomycotina</taxon>
        <taxon>Sordariomycetes</taxon>
        <taxon>Hypocreomycetidae</taxon>
        <taxon>Hypocreales</taxon>
        <taxon>Cordycipitaceae</taxon>
        <taxon>Lecanicillium</taxon>
    </lineage>
</organism>
<comment type="caution">
    <text evidence="1">The sequence shown here is derived from an EMBL/GenBank/DDBJ whole genome shotgun (WGS) entry which is preliminary data.</text>
</comment>
<accession>A0ACC1R2Y0</accession>
<evidence type="ECO:0000313" key="2">
    <source>
        <dbReference type="Proteomes" id="UP001148737"/>
    </source>
</evidence>
<proteinExistence type="predicted"/>
<gene>
    <name evidence="1" type="ORF">NLG97_g2648</name>
</gene>
<keyword evidence="2" id="KW-1185">Reference proteome</keyword>
<dbReference type="EMBL" id="JANAKD010000189">
    <property type="protein sequence ID" value="KAJ3496450.1"/>
    <property type="molecule type" value="Genomic_DNA"/>
</dbReference>
<protein>
    <submittedName>
        <fullName evidence="1">Uncharacterized protein</fullName>
    </submittedName>
</protein>
<evidence type="ECO:0000313" key="1">
    <source>
        <dbReference type="EMBL" id="KAJ3496450.1"/>
    </source>
</evidence>
<sequence length="557" mass="59696">MPVTAAARAMKLQRVLGEHRTETTTNLPSLTPISELNSDKNLDHENDKDAVETGVPRDSQEYPRGLRLFLLTLALALGQFIMALDNTIVATAVPKITNQFHGLTDVPWYGSAYFMTSGGFQPMWGKAYKFFRLKTVYLVGFAIFELGSLICVVAPNSTSFIVGRAIAGIGAGGIAAGSYTLLAFAVEPAKRPAFTGIMGACYGAASVIAPLIGGAFADRVTWRWCFYINLPIGAVSIATLIICFKENPAIKDSTQVDWKEKVLQMDPIGVILVMCAAISFILAMQSGGQTKSWASSEVIGLLVGFLLILLAFACWEMLNSSRAMVEPRLIKMRFIWMNAGYAFLLVASFFTIVYFLPIYFQSIHNASPIMSGVQNLPFVLSAILGSIIFGVSITKTGITTPLLVAGAVLGMVSCGLLYILDIESSLGKTIGIQILTGVTYGGTFQVPIIRVQGTARSEDLSAATGIMIFAQTIGAALVLSGSQAAFANRLLQVVRVLSPNVDPETVLLTGATQIRETFSPEVVRTILVGYMAGIKTAFAITIGVIGCALFLLPFAGW</sequence>